<evidence type="ECO:0000313" key="4">
    <source>
        <dbReference type="Proteomes" id="UP000184203"/>
    </source>
</evidence>
<dbReference type="Proteomes" id="UP000184203">
    <property type="component" value="Unassembled WGS sequence"/>
</dbReference>
<dbReference type="AlphaFoldDB" id="E7QXF2"/>
<keyword evidence="4" id="KW-1185">Reference proteome</keyword>
<reference evidence="1 3" key="1">
    <citation type="journal article" date="2014" name="ISME J.">
        <title>Trehalose/2-sulfotrehalose biosynthesis and glycine-betaine uptake are widely spread mechanisms for osmoadaptation in the Halobacteriales.</title>
        <authorList>
            <person name="Youssef N.H."/>
            <person name="Savage-Ashlock K.N."/>
            <person name="McCully A.L."/>
            <person name="Luedtke B."/>
            <person name="Shaw E.I."/>
            <person name="Hoff W.D."/>
            <person name="Elshahed M.S."/>
        </authorList>
    </citation>
    <scope>NUCLEOTIDE SEQUENCE [LARGE SCALE GENOMIC DNA]</scope>
    <source>
        <strain evidence="1 3">DX253</strain>
    </source>
</reference>
<dbReference type="PATRIC" id="fig|797209.4.peg.3417"/>
<dbReference type="EMBL" id="AEMG01000019">
    <property type="protein sequence ID" value="EFW90955.1"/>
    <property type="molecule type" value="Genomic_DNA"/>
</dbReference>
<dbReference type="EMBL" id="FRAN01000001">
    <property type="protein sequence ID" value="SHK27335.1"/>
    <property type="molecule type" value="Genomic_DNA"/>
</dbReference>
<evidence type="ECO:0000313" key="2">
    <source>
        <dbReference type="EMBL" id="SHK27335.1"/>
    </source>
</evidence>
<proteinExistence type="predicted"/>
<dbReference type="STRING" id="797209.GCA_000376445_02951"/>
<protein>
    <submittedName>
        <fullName evidence="1">Uncharacterized protein</fullName>
    </submittedName>
</protein>
<dbReference type="Proteomes" id="UP000003751">
    <property type="component" value="Unassembled WGS sequence"/>
</dbReference>
<evidence type="ECO:0000313" key="3">
    <source>
        <dbReference type="Proteomes" id="UP000003751"/>
    </source>
</evidence>
<reference evidence="2" key="2">
    <citation type="submission" date="2016-11" db="EMBL/GenBank/DDBJ databases">
        <authorList>
            <person name="Jaros S."/>
            <person name="Januszkiewicz K."/>
            <person name="Wedrychowicz H."/>
        </authorList>
    </citation>
    <scope>NUCLEOTIDE SEQUENCE [LARGE SCALE GENOMIC DNA]</scope>
    <source>
        <strain evidence="2">DX253</strain>
    </source>
</reference>
<accession>E7QXF2</accession>
<sequence length="53" mass="5663">MNTFVEVAGPVAEFVLEADGHTLGATETGSTLRSVEWGAMPRAVFGYSNGRYL</sequence>
<organism evidence="1 3">
    <name type="scientific">Haladaptatus paucihalophilus DX253</name>
    <dbReference type="NCBI Taxonomy" id="797209"/>
    <lineage>
        <taxon>Archaea</taxon>
        <taxon>Methanobacteriati</taxon>
        <taxon>Methanobacteriota</taxon>
        <taxon>Stenosarchaea group</taxon>
        <taxon>Halobacteria</taxon>
        <taxon>Halobacteriales</taxon>
        <taxon>Haladaptataceae</taxon>
        <taxon>Haladaptatus</taxon>
    </lineage>
</organism>
<gene>
    <name evidence="2" type="ORF">SAMN05444342_1169</name>
    <name evidence="1" type="ORF">ZOD2009_17453</name>
</gene>
<evidence type="ECO:0000313" key="1">
    <source>
        <dbReference type="EMBL" id="EFW90955.1"/>
    </source>
</evidence>
<reference evidence="4" key="3">
    <citation type="submission" date="2016-11" db="EMBL/GenBank/DDBJ databases">
        <authorList>
            <person name="Varghese N."/>
            <person name="Submissions S."/>
        </authorList>
    </citation>
    <scope>NUCLEOTIDE SEQUENCE [LARGE SCALE GENOMIC DNA]</scope>
    <source>
        <strain evidence="4">DX253</strain>
    </source>
</reference>
<dbReference type="RefSeq" id="WP_007981988.1">
    <property type="nucleotide sequence ID" value="NZ_AEMG01000019.1"/>
</dbReference>
<name>E7QXF2_HALPU</name>